<feature type="domain" description="Outer membrane protein beta-barrel" evidence="4">
    <location>
        <begin position="17"/>
        <end position="258"/>
    </location>
</feature>
<name>A0ABS5EBL6_9PROT</name>
<keyword evidence="2" id="KW-0472">Membrane</keyword>
<dbReference type="SUPFAM" id="SSF56925">
    <property type="entry name" value="OMPA-like"/>
    <property type="match status" value="1"/>
</dbReference>
<evidence type="ECO:0000256" key="2">
    <source>
        <dbReference type="SAM" id="Phobius"/>
    </source>
</evidence>
<keyword evidence="2" id="KW-0812">Transmembrane</keyword>
<keyword evidence="1 3" id="KW-0732">Signal</keyword>
<organism evidence="5 6">
    <name type="scientific">Neoroseomonas terrae</name>
    <dbReference type="NCBI Taxonomy" id="424799"/>
    <lineage>
        <taxon>Bacteria</taxon>
        <taxon>Pseudomonadati</taxon>
        <taxon>Pseudomonadota</taxon>
        <taxon>Alphaproteobacteria</taxon>
        <taxon>Acetobacterales</taxon>
        <taxon>Acetobacteraceae</taxon>
        <taxon>Neoroseomonas</taxon>
    </lineage>
</organism>
<proteinExistence type="predicted"/>
<protein>
    <submittedName>
        <fullName evidence="5">Outer membrane beta-barrel protein</fullName>
    </submittedName>
</protein>
<dbReference type="Pfam" id="PF13505">
    <property type="entry name" value="OMP_b-brl"/>
    <property type="match status" value="1"/>
</dbReference>
<evidence type="ECO:0000259" key="4">
    <source>
        <dbReference type="Pfam" id="PF13505"/>
    </source>
</evidence>
<feature type="chain" id="PRO_5047053753" evidence="3">
    <location>
        <begin position="26"/>
        <end position="297"/>
    </location>
</feature>
<dbReference type="InterPro" id="IPR011250">
    <property type="entry name" value="OMP/PagP_B-barrel"/>
</dbReference>
<dbReference type="Proteomes" id="UP000698752">
    <property type="component" value="Unassembled WGS sequence"/>
</dbReference>
<evidence type="ECO:0000313" key="6">
    <source>
        <dbReference type="Proteomes" id="UP000698752"/>
    </source>
</evidence>
<dbReference type="Gene3D" id="2.40.160.20">
    <property type="match status" value="1"/>
</dbReference>
<dbReference type="EMBL" id="JAAEDI010000002">
    <property type="protein sequence ID" value="MBR0648411.1"/>
    <property type="molecule type" value="Genomic_DNA"/>
</dbReference>
<keyword evidence="6" id="KW-1185">Reference proteome</keyword>
<accession>A0ABS5EBL6</accession>
<reference evidence="6" key="1">
    <citation type="journal article" date="2021" name="Syst. Appl. Microbiol.">
        <title>Roseomonas hellenica sp. nov., isolated from roots of wild-growing Alkanna tinctoria.</title>
        <authorList>
            <person name="Rat A."/>
            <person name="Naranjo H.D."/>
            <person name="Lebbe L."/>
            <person name="Cnockaert M."/>
            <person name="Krigas N."/>
            <person name="Grigoriadou K."/>
            <person name="Maloupa E."/>
            <person name="Willems A."/>
        </authorList>
    </citation>
    <scope>NUCLEOTIDE SEQUENCE [LARGE SCALE GENOMIC DNA]</scope>
    <source>
        <strain evidence="6">LMG 31159</strain>
    </source>
</reference>
<feature type="signal peptide" evidence="3">
    <location>
        <begin position="1"/>
        <end position="25"/>
    </location>
</feature>
<gene>
    <name evidence="5" type="ORF">GXW78_01935</name>
</gene>
<feature type="transmembrane region" description="Helical" evidence="2">
    <location>
        <begin position="220"/>
        <end position="241"/>
    </location>
</feature>
<comment type="caution">
    <text evidence="5">The sequence shown here is derived from an EMBL/GenBank/DDBJ whole genome shotgun (WGS) entry which is preliminary data.</text>
</comment>
<evidence type="ECO:0000313" key="5">
    <source>
        <dbReference type="EMBL" id="MBR0648411.1"/>
    </source>
</evidence>
<evidence type="ECO:0000256" key="3">
    <source>
        <dbReference type="SAM" id="SignalP"/>
    </source>
</evidence>
<dbReference type="InterPro" id="IPR027385">
    <property type="entry name" value="Beta-barrel_OMP"/>
</dbReference>
<sequence>MNKHVSLRDGLAALLAGCAAFPAAAVAQAPAMPQSAFYLGVGASARIADFGTQDVYAVGTSDVFRDGVRVSSGSADGPGTVGMGSETGVSPVVQLGYFQRFADSPWLWGANLNYTYMNASRTRSNARIPQAGTNTPVDTGIPEPFVGNAIVRSYQTELTHQVALMPFVGYAFDAGGFVYLGAGPTLSRMRTSLNGLVGFARPDGTPTDVSGAPQNFGTEGWVWGGAAMLGVTLFFDASWFLDVRYMLTLTERQTGNYSSTFTNPNAANGSVTSGTLVGSSSGRATTQGIVLTINRAF</sequence>
<keyword evidence="2" id="KW-1133">Transmembrane helix</keyword>
<dbReference type="RefSeq" id="WP_211865579.1">
    <property type="nucleotide sequence ID" value="NZ_JAAEDI010000002.1"/>
</dbReference>
<evidence type="ECO:0000256" key="1">
    <source>
        <dbReference type="ARBA" id="ARBA00022729"/>
    </source>
</evidence>